<dbReference type="RefSeq" id="WP_198732839.1">
    <property type="nucleotide sequence ID" value="NZ_JAEINH010000003.1"/>
</dbReference>
<dbReference type="InterPro" id="IPR001509">
    <property type="entry name" value="Epimerase_deHydtase"/>
</dbReference>
<reference evidence="4" key="1">
    <citation type="submission" date="2020-12" db="EMBL/GenBank/DDBJ databases">
        <title>Sanguibacter suaedae sp. nov., isolated from Suaeda aralocaspica.</title>
        <authorList>
            <person name="Ma Q."/>
        </authorList>
    </citation>
    <scope>NUCLEOTIDE SEQUENCE</scope>
    <source>
        <strain evidence="4">YZGR15</strain>
    </source>
</reference>
<dbReference type="NCBIfam" id="TIGR01777">
    <property type="entry name" value="yfcH"/>
    <property type="match status" value="1"/>
</dbReference>
<dbReference type="Proteomes" id="UP000602087">
    <property type="component" value="Unassembled WGS sequence"/>
</dbReference>
<sequence>MDTPRRSPRTILVAGSSGLIGTALVDSLRADGDTVRTLVRRPPRRSDEHRWDPALGHLDPDVLAGVDAVVNLAGAGVGDHRWTSSYRRTIRTSRTSTTGLLATAIRDHGGTIPLIQGTAIGYYGDRGDEVLTESSSQGDGFLAEVVADWERATAPASDAGSRVVLARTGIVLSGSGGALGRLLPLLRLGVGGRLGGGTQFWSWITLEDEVRALRHLVDVDVAGVVNLTAPSPARNSEITQALAHAFHRPAVVAVPGVALKVALGEFSTEILGSQRVLPTVLEKSGFEFSHATLDAAAGWVAGASG</sequence>
<feature type="domain" description="NAD-dependent epimerase/dehydratase" evidence="2">
    <location>
        <begin position="11"/>
        <end position="219"/>
    </location>
</feature>
<evidence type="ECO:0000313" key="4">
    <source>
        <dbReference type="EMBL" id="MBI9114276.1"/>
    </source>
</evidence>
<dbReference type="PANTHER" id="PTHR11092:SF0">
    <property type="entry name" value="EPIMERASE FAMILY PROTEIN SDR39U1"/>
    <property type="match status" value="1"/>
</dbReference>
<name>A0A934IAE4_9MICO</name>
<dbReference type="SUPFAM" id="SSF51735">
    <property type="entry name" value="NAD(P)-binding Rossmann-fold domains"/>
    <property type="match status" value="1"/>
</dbReference>
<evidence type="ECO:0000259" key="3">
    <source>
        <dbReference type="Pfam" id="PF08338"/>
    </source>
</evidence>
<dbReference type="Pfam" id="PF01370">
    <property type="entry name" value="Epimerase"/>
    <property type="match status" value="1"/>
</dbReference>
<dbReference type="PANTHER" id="PTHR11092">
    <property type="entry name" value="SUGAR NUCLEOTIDE EPIMERASE RELATED"/>
    <property type="match status" value="1"/>
</dbReference>
<proteinExistence type="inferred from homology"/>
<evidence type="ECO:0000313" key="5">
    <source>
        <dbReference type="Proteomes" id="UP000602087"/>
    </source>
</evidence>
<evidence type="ECO:0000259" key="2">
    <source>
        <dbReference type="Pfam" id="PF01370"/>
    </source>
</evidence>
<keyword evidence="5" id="KW-1185">Reference proteome</keyword>
<comment type="similarity">
    <text evidence="1">Belongs to the NAD(P)-dependent epimerase/dehydratase family. SDR39U1 subfamily.</text>
</comment>
<gene>
    <name evidence="4" type="ORF">JAV76_04510</name>
</gene>
<dbReference type="InterPro" id="IPR010099">
    <property type="entry name" value="SDR39U1"/>
</dbReference>
<dbReference type="InterPro" id="IPR036291">
    <property type="entry name" value="NAD(P)-bd_dom_sf"/>
</dbReference>
<dbReference type="Pfam" id="PF08338">
    <property type="entry name" value="DUF1731"/>
    <property type="match status" value="1"/>
</dbReference>
<organism evidence="4 5">
    <name type="scientific">Sanguibacter suaedae</name>
    <dbReference type="NCBI Taxonomy" id="2795737"/>
    <lineage>
        <taxon>Bacteria</taxon>
        <taxon>Bacillati</taxon>
        <taxon>Actinomycetota</taxon>
        <taxon>Actinomycetes</taxon>
        <taxon>Micrococcales</taxon>
        <taxon>Sanguibacteraceae</taxon>
        <taxon>Sanguibacter</taxon>
    </lineage>
</organism>
<dbReference type="Gene3D" id="3.40.50.720">
    <property type="entry name" value="NAD(P)-binding Rossmann-like Domain"/>
    <property type="match status" value="1"/>
</dbReference>
<dbReference type="InterPro" id="IPR013549">
    <property type="entry name" value="DUF1731"/>
</dbReference>
<dbReference type="AlphaFoldDB" id="A0A934IAE4"/>
<evidence type="ECO:0000256" key="1">
    <source>
        <dbReference type="ARBA" id="ARBA00009353"/>
    </source>
</evidence>
<dbReference type="EMBL" id="JAEINH010000003">
    <property type="protein sequence ID" value="MBI9114276.1"/>
    <property type="molecule type" value="Genomic_DNA"/>
</dbReference>
<comment type="caution">
    <text evidence="4">The sequence shown here is derived from an EMBL/GenBank/DDBJ whole genome shotgun (WGS) entry which is preliminary data.</text>
</comment>
<protein>
    <submittedName>
        <fullName evidence="4">TIGR01777 family oxidoreductase</fullName>
    </submittedName>
</protein>
<feature type="domain" description="DUF1731" evidence="3">
    <location>
        <begin position="254"/>
        <end position="297"/>
    </location>
</feature>
<accession>A0A934IAE4</accession>